<accession>A0A1A9EZA2</accession>
<dbReference type="InterPro" id="IPR036465">
    <property type="entry name" value="vWFA_dom_sf"/>
</dbReference>
<reference evidence="3" key="1">
    <citation type="submission" date="2016-05" db="EMBL/GenBank/DDBJ databases">
        <authorList>
            <person name="Baek K."/>
            <person name="Yang S.-J."/>
        </authorList>
    </citation>
    <scope>NUCLEOTIDE SEQUENCE [LARGE SCALE GENOMIC DNA]</scope>
    <source>
        <strain evidence="3">ST58-10</strain>
    </source>
</reference>
<feature type="domain" description="VWFA" evidence="1">
    <location>
        <begin position="361"/>
        <end position="465"/>
    </location>
</feature>
<dbReference type="STRING" id="1821621.A8C75_11700"/>
<dbReference type="Proteomes" id="UP000078070">
    <property type="component" value="Chromosome"/>
</dbReference>
<protein>
    <recommendedName>
        <fullName evidence="1">VWFA domain-containing protein</fullName>
    </recommendedName>
</protein>
<evidence type="ECO:0000313" key="3">
    <source>
        <dbReference type="Proteomes" id="UP000078070"/>
    </source>
</evidence>
<keyword evidence="3" id="KW-1185">Reference proteome</keyword>
<dbReference type="AlphaFoldDB" id="A0A1A9EZA2"/>
<dbReference type="RefSeq" id="WP_067382348.1">
    <property type="nucleotide sequence ID" value="NZ_CP015839.1"/>
</dbReference>
<dbReference type="SUPFAM" id="SSF53300">
    <property type="entry name" value="vWA-like"/>
    <property type="match status" value="1"/>
</dbReference>
<sequence>MTEYPVVTSAPPDLLRLSDLDDAYVLLDKLPESLLPTVVTHPVGELQPRVSGVVQLRRTLLKGETPAALLPWPAPAAQSALFQSLESQGVLRYCRDNTEVVDALLGDLLEALEHKSVEQRRLHSVLLQQYQQEALEQLGQERKAQKRRAAAQRQPVLTQNQLAGLSRRAFDDSWIEASSLGVWLPGVWQERLVIWSELEAIFVDLGMVVRLGFDLSRGFFQSHGWLDMVRLKKVLSQLPQLQDVIRTLGRMKSSEAPPIIEIIMESMLRTRQEQREVRTPFVPMETRGITRSDSVSRMLPQEAALFGHPVLKKLWHAKRAEHALLSYAVEGTELETVEAQVDEQVEVKRAGKSSSEERGPMIVCLDTSGSMRGTPETIAKALVLETLSVAASERRGCYVYLFGSSGEVKELELKPDENGLNRLISFLCMSFGGGTDVNGPLQLALDRCKQSEWRNADILVVSDGEFCYPNSLLNRIKRRKKSHGLAVQGILIGEGGGAMERMCDPLHHFCEWLNLACQ</sequence>
<dbReference type="GO" id="GO:0005829">
    <property type="term" value="C:cytosol"/>
    <property type="evidence" value="ECO:0007669"/>
    <property type="project" value="TreeGrafter"/>
</dbReference>
<name>A0A1A9EZA2_9GAMM</name>
<dbReference type="PANTHER" id="PTHR36846:SF1">
    <property type="entry name" value="PROTEIN VIAA"/>
    <property type="match status" value="1"/>
</dbReference>
<dbReference type="PANTHER" id="PTHR36846">
    <property type="entry name" value="PROTEIN VIAA"/>
    <property type="match status" value="1"/>
</dbReference>
<organism evidence="2 3">
    <name type="scientific">Marinobacterium aestuarii</name>
    <dbReference type="NCBI Taxonomy" id="1821621"/>
    <lineage>
        <taxon>Bacteria</taxon>
        <taxon>Pseudomonadati</taxon>
        <taxon>Pseudomonadota</taxon>
        <taxon>Gammaproteobacteria</taxon>
        <taxon>Oceanospirillales</taxon>
        <taxon>Oceanospirillaceae</taxon>
        <taxon>Marinobacterium</taxon>
    </lineage>
</organism>
<dbReference type="Pfam" id="PF13519">
    <property type="entry name" value="VWA_2"/>
    <property type="match status" value="1"/>
</dbReference>
<evidence type="ECO:0000259" key="1">
    <source>
        <dbReference type="Pfam" id="PF13519"/>
    </source>
</evidence>
<evidence type="ECO:0000313" key="2">
    <source>
        <dbReference type="EMBL" id="ANG63070.1"/>
    </source>
</evidence>
<dbReference type="Gene3D" id="3.40.50.410">
    <property type="entry name" value="von Willebrand factor, type A domain"/>
    <property type="match status" value="1"/>
</dbReference>
<gene>
    <name evidence="2" type="ORF">A8C75_11700</name>
</gene>
<dbReference type="EMBL" id="CP015839">
    <property type="protein sequence ID" value="ANG63070.1"/>
    <property type="molecule type" value="Genomic_DNA"/>
</dbReference>
<proteinExistence type="predicted"/>
<reference evidence="2 3" key="2">
    <citation type="journal article" date="2018" name="Int. J. Syst. Evol. Microbiol.">
        <title>Marinobacterium aestuarii sp. nov., a benzene-degrading marine bacterium isolated from estuary sediment.</title>
        <authorList>
            <person name="Bae S.S."/>
            <person name="Jung J."/>
            <person name="Chung D."/>
            <person name="Baek K."/>
        </authorList>
    </citation>
    <scope>NUCLEOTIDE SEQUENCE [LARGE SCALE GENOMIC DNA]</scope>
    <source>
        <strain evidence="2 3">ST58-10</strain>
    </source>
</reference>
<dbReference type="InterPro" id="IPR002035">
    <property type="entry name" value="VWF_A"/>
</dbReference>
<dbReference type="KEGG" id="mars:A8C75_11700"/>